<reference evidence="9" key="1">
    <citation type="submission" date="2021-08" db="EMBL/GenBank/DDBJ databases">
        <title>WGS assembly of Ceratopteris richardii.</title>
        <authorList>
            <person name="Marchant D.B."/>
            <person name="Chen G."/>
            <person name="Jenkins J."/>
            <person name="Shu S."/>
            <person name="Leebens-Mack J."/>
            <person name="Grimwood J."/>
            <person name="Schmutz J."/>
            <person name="Soltis P."/>
            <person name="Soltis D."/>
            <person name="Chen Z.-H."/>
        </authorList>
    </citation>
    <scope>NUCLEOTIDE SEQUENCE</scope>
    <source>
        <strain evidence="9">Whitten #5841</strain>
        <tissue evidence="9">Leaf</tissue>
    </source>
</reference>
<feature type="compositionally biased region" description="Polar residues" evidence="6">
    <location>
        <begin position="10"/>
        <end position="26"/>
    </location>
</feature>
<evidence type="ECO:0000256" key="3">
    <source>
        <dbReference type="ARBA" id="ARBA00022705"/>
    </source>
</evidence>
<feature type="domain" description="Origin recognition complex subunit 2 RecA-like" evidence="7">
    <location>
        <begin position="117"/>
        <end position="290"/>
    </location>
</feature>
<dbReference type="Proteomes" id="UP000825935">
    <property type="component" value="Chromosome 33"/>
</dbReference>
<sequence>MGRSKVAATPVQQQGKALKQAETSVPRNKRKSDQLASPGGGSHEEVEEASPDGSAGNHKADVEVEETSFAQSYFRAREALSETAKNSAKKLSDLDIVDENELRTSLSRVTFKHEKERTTLLNNYKALYSKWHFQLSCGFGLLMYGFGSKRSLLESFASSTLIDGTVIVVNGYLPAINMKSVVFTIADSLWEQKKSVLKSAKAAGERPLVTHSIDELIAFLDDDNDESPFVYIIVHNIDGPGLRDPDTQQVLANLAAANNVRFIASMDHVNTPLLWDKRMASTKFNWCWHNTPTYVPYTVEAMHLPLILVSSGSAKNARSALLVLQSLTPNAQSVFRTLADYQLSHSEELGLSVHKLYTLCRERFLVSSELTLRSHLTEFKDHELVRSRRGPDGQDCLFIPLPSDTITRLLEQIVG</sequence>
<comment type="subunit">
    <text evidence="5">Component of the origin recognition complex (ORC).</text>
</comment>
<proteinExistence type="inferred from homology"/>
<comment type="similarity">
    <text evidence="2 5">Belongs to the ORC2 family.</text>
</comment>
<evidence type="ECO:0000313" key="9">
    <source>
        <dbReference type="EMBL" id="KAH7285551.1"/>
    </source>
</evidence>
<dbReference type="OrthoDB" id="20198at2759"/>
<protein>
    <recommendedName>
        <fullName evidence="5">Origin recognition complex subunit 2</fullName>
    </recommendedName>
</protein>
<gene>
    <name evidence="9" type="ORF">KP509_33G033200</name>
</gene>
<evidence type="ECO:0000256" key="2">
    <source>
        <dbReference type="ARBA" id="ARBA00007421"/>
    </source>
</evidence>
<keyword evidence="3 5" id="KW-0235">DNA replication</keyword>
<organism evidence="9 10">
    <name type="scientific">Ceratopteris richardii</name>
    <name type="common">Triangle waterfern</name>
    <dbReference type="NCBI Taxonomy" id="49495"/>
    <lineage>
        <taxon>Eukaryota</taxon>
        <taxon>Viridiplantae</taxon>
        <taxon>Streptophyta</taxon>
        <taxon>Embryophyta</taxon>
        <taxon>Tracheophyta</taxon>
        <taxon>Polypodiopsida</taxon>
        <taxon>Polypodiidae</taxon>
        <taxon>Polypodiales</taxon>
        <taxon>Pteridineae</taxon>
        <taxon>Pteridaceae</taxon>
        <taxon>Parkerioideae</taxon>
        <taxon>Ceratopteris</taxon>
    </lineage>
</organism>
<evidence type="ECO:0000256" key="6">
    <source>
        <dbReference type="SAM" id="MobiDB-lite"/>
    </source>
</evidence>
<evidence type="ECO:0000259" key="7">
    <source>
        <dbReference type="Pfam" id="PF04084"/>
    </source>
</evidence>
<dbReference type="GO" id="GO:0006260">
    <property type="term" value="P:DNA replication"/>
    <property type="evidence" value="ECO:0007669"/>
    <property type="project" value="UniProtKB-UniRule"/>
</dbReference>
<keyword evidence="4 5" id="KW-0539">Nucleus</keyword>
<evidence type="ECO:0000259" key="8">
    <source>
        <dbReference type="Pfam" id="PF24882"/>
    </source>
</evidence>
<comment type="function">
    <text evidence="5">Component of the origin recognition complex (ORC) that binds origins of replication. DNA-binding is ATP-dependent. ORC is required to assemble the pre-replication complex necessary to initiate DNA replication.</text>
</comment>
<dbReference type="Pfam" id="PF04084">
    <property type="entry name" value="RecA-like_ORC2"/>
    <property type="match status" value="1"/>
</dbReference>
<dbReference type="AlphaFoldDB" id="A0A8T2QQC3"/>
<evidence type="ECO:0000256" key="1">
    <source>
        <dbReference type="ARBA" id="ARBA00004123"/>
    </source>
</evidence>
<comment type="subcellular location">
    <subcellularLocation>
        <location evidence="1 5">Nucleus</location>
    </subcellularLocation>
</comment>
<evidence type="ECO:0000256" key="4">
    <source>
        <dbReference type="ARBA" id="ARBA00023242"/>
    </source>
</evidence>
<dbReference type="InterPro" id="IPR056773">
    <property type="entry name" value="WHD_ORC2"/>
</dbReference>
<dbReference type="InterPro" id="IPR007220">
    <property type="entry name" value="ORC2"/>
</dbReference>
<dbReference type="PANTHER" id="PTHR14052">
    <property type="entry name" value="ORIGIN RECOGNITION COMPLEX SUBUNIT 2"/>
    <property type="match status" value="1"/>
</dbReference>
<dbReference type="EMBL" id="CM035438">
    <property type="protein sequence ID" value="KAH7285551.1"/>
    <property type="molecule type" value="Genomic_DNA"/>
</dbReference>
<dbReference type="GO" id="GO:0005664">
    <property type="term" value="C:nuclear origin of replication recognition complex"/>
    <property type="evidence" value="ECO:0007669"/>
    <property type="project" value="UniProtKB-UniRule"/>
</dbReference>
<evidence type="ECO:0000256" key="5">
    <source>
        <dbReference type="RuleBase" id="RU368084"/>
    </source>
</evidence>
<feature type="region of interest" description="Disordered" evidence="6">
    <location>
        <begin position="1"/>
        <end position="60"/>
    </location>
</feature>
<dbReference type="InterPro" id="IPR056772">
    <property type="entry name" value="RecA-like_ORC2"/>
</dbReference>
<keyword evidence="10" id="KW-1185">Reference proteome</keyword>
<comment type="caution">
    <text evidence="9">The sequence shown here is derived from an EMBL/GenBank/DDBJ whole genome shotgun (WGS) entry which is preliminary data.</text>
</comment>
<feature type="domain" description="Origin recognition complex subunit 2 winged-helix" evidence="8">
    <location>
        <begin position="345"/>
        <end position="404"/>
    </location>
</feature>
<dbReference type="OMA" id="YDFELAY"/>
<dbReference type="GO" id="GO:0003688">
    <property type="term" value="F:DNA replication origin binding"/>
    <property type="evidence" value="ECO:0007669"/>
    <property type="project" value="UniProtKB-UniRule"/>
</dbReference>
<dbReference type="PANTHER" id="PTHR14052:SF0">
    <property type="entry name" value="ORIGIN RECOGNITION COMPLEX SUBUNIT 2"/>
    <property type="match status" value="1"/>
</dbReference>
<dbReference type="Pfam" id="PF24882">
    <property type="entry name" value="WHD_ORC2"/>
    <property type="match status" value="1"/>
</dbReference>
<evidence type="ECO:0000313" key="10">
    <source>
        <dbReference type="Proteomes" id="UP000825935"/>
    </source>
</evidence>
<accession>A0A8T2QQC3</accession>
<name>A0A8T2QQC3_CERRI</name>